<dbReference type="Proteomes" id="UP000473014">
    <property type="component" value="Unassembled WGS sequence"/>
</dbReference>
<dbReference type="CDD" id="cd15482">
    <property type="entry name" value="Sialidase_non-viral"/>
    <property type="match status" value="1"/>
</dbReference>
<dbReference type="AlphaFoldDB" id="A0A6G2BIK3"/>
<evidence type="ECO:0000313" key="3">
    <source>
        <dbReference type="EMBL" id="MTE22098.1"/>
    </source>
</evidence>
<feature type="chain" id="PRO_5038699818" evidence="2">
    <location>
        <begin position="18"/>
        <end position="297"/>
    </location>
</feature>
<dbReference type="EMBL" id="WIXO01000001">
    <property type="protein sequence ID" value="MTE22098.1"/>
    <property type="molecule type" value="Genomic_DNA"/>
</dbReference>
<sequence length="297" mass="30388">MPVRLRSLVAATAITLAAVLTGCSGGSDEPAGPSSDGHSHASEPGVSHIHGLGVNPGDGKLYVATHHGVIAVDDKGSSRRVSDTADYMGFTVVGPDTFLGSGHPPEGSDEPANRGLIKSTDAGKTWKTLSLGGEVDFHALEQVHDTIYGYDSTHGLLRVSRDGKKWDERAELAALDIAVSPENPDTVLATTQGGIARSTDGGETFAGGAEPVLAHLSWAGEDGKDVLYGIGPDGALHRSTDGGESWTETGTVPGGQPQALTAVTADRVLAATAGGVYESTDGGRTFTERLETSAGGH</sequence>
<dbReference type="NCBIfam" id="NF045728">
    <property type="entry name" value="glycosyl_F510_1955"/>
    <property type="match status" value="1"/>
</dbReference>
<dbReference type="InterPro" id="IPR054817">
    <property type="entry name" value="Glycosyl_F510_1955-like"/>
</dbReference>
<organism evidence="3 4">
    <name type="scientific">Streptomyces taklimakanensis</name>
    <dbReference type="NCBI Taxonomy" id="2569853"/>
    <lineage>
        <taxon>Bacteria</taxon>
        <taxon>Bacillati</taxon>
        <taxon>Actinomycetota</taxon>
        <taxon>Actinomycetes</taxon>
        <taxon>Kitasatosporales</taxon>
        <taxon>Streptomycetaceae</taxon>
        <taxon>Streptomyces</taxon>
    </lineage>
</organism>
<gene>
    <name evidence="3" type="ORF">F0L17_23935</name>
</gene>
<evidence type="ECO:0000256" key="2">
    <source>
        <dbReference type="SAM" id="SignalP"/>
    </source>
</evidence>
<dbReference type="InterPro" id="IPR015943">
    <property type="entry name" value="WD40/YVTN_repeat-like_dom_sf"/>
</dbReference>
<keyword evidence="2" id="KW-0732">Signal</keyword>
<dbReference type="SUPFAM" id="SSF110296">
    <property type="entry name" value="Oligoxyloglucan reducing end-specific cellobiohydrolase"/>
    <property type="match status" value="1"/>
</dbReference>
<dbReference type="PROSITE" id="PS51257">
    <property type="entry name" value="PROKAR_LIPOPROTEIN"/>
    <property type="match status" value="1"/>
</dbReference>
<comment type="caution">
    <text evidence="3">The sequence shown here is derived from an EMBL/GenBank/DDBJ whole genome shotgun (WGS) entry which is preliminary data.</text>
</comment>
<feature type="signal peptide" evidence="2">
    <location>
        <begin position="1"/>
        <end position="17"/>
    </location>
</feature>
<keyword evidence="4" id="KW-1185">Reference proteome</keyword>
<proteinExistence type="predicted"/>
<protein>
    <submittedName>
        <fullName evidence="3">Exo-alpha-sialidase</fullName>
    </submittedName>
</protein>
<dbReference type="RefSeq" id="WP_155072661.1">
    <property type="nucleotide sequence ID" value="NZ_WIXO01000001.1"/>
</dbReference>
<feature type="region of interest" description="Disordered" evidence="1">
    <location>
        <begin position="25"/>
        <end position="51"/>
    </location>
</feature>
<evidence type="ECO:0000313" key="4">
    <source>
        <dbReference type="Proteomes" id="UP000473014"/>
    </source>
</evidence>
<reference evidence="3 4" key="1">
    <citation type="submission" date="2019-11" db="EMBL/GenBank/DDBJ databases">
        <authorList>
            <person name="Yuan L."/>
        </authorList>
    </citation>
    <scope>NUCLEOTIDE SEQUENCE [LARGE SCALE GENOMIC DNA]</scope>
    <source>
        <strain evidence="3 4">TRM43335</strain>
    </source>
</reference>
<accession>A0A6G2BIK3</accession>
<dbReference type="OrthoDB" id="9764804at2"/>
<evidence type="ECO:0000256" key="1">
    <source>
        <dbReference type="SAM" id="MobiDB-lite"/>
    </source>
</evidence>
<name>A0A6G2BIK3_9ACTN</name>
<dbReference type="Gene3D" id="2.130.10.10">
    <property type="entry name" value="YVTN repeat-like/Quinoprotein amine dehydrogenase"/>
    <property type="match status" value="2"/>
</dbReference>